<feature type="compositionally biased region" description="Basic and acidic residues" evidence="2">
    <location>
        <begin position="68"/>
        <end position="81"/>
    </location>
</feature>
<protein>
    <submittedName>
        <fullName evidence="3">DNA-binding transcriptional regulator, FrmR family</fullName>
    </submittedName>
</protein>
<dbReference type="EMBL" id="FOLY01000002">
    <property type="protein sequence ID" value="SFC33729.1"/>
    <property type="molecule type" value="Genomic_DNA"/>
</dbReference>
<dbReference type="STRING" id="402385.SAMN05421848_1135"/>
<dbReference type="RefSeq" id="WP_090131600.1">
    <property type="nucleotide sequence ID" value="NZ_FOLY01000002.1"/>
</dbReference>
<sequence length="91" mass="10071">MPHSPAAKKRVLARVRRIRGQCEALERQLDAGAECAPIMQQIAAMRGAINGLMSEMMETHIRETFGDAAASEKERTARADETASLIRSYLK</sequence>
<reference evidence="4" key="1">
    <citation type="submission" date="2016-10" db="EMBL/GenBank/DDBJ databases">
        <authorList>
            <person name="Varghese N."/>
            <person name="Submissions S."/>
        </authorList>
    </citation>
    <scope>NUCLEOTIDE SEQUENCE [LARGE SCALE GENOMIC DNA]</scope>
    <source>
        <strain evidence="4">DSM 23439</strain>
    </source>
</reference>
<name>A0A1I1IBH4_9GAMM</name>
<dbReference type="GO" id="GO:0046872">
    <property type="term" value="F:metal ion binding"/>
    <property type="evidence" value="ECO:0007669"/>
    <property type="project" value="InterPro"/>
</dbReference>
<gene>
    <name evidence="3" type="ORF">SAMN05421848_1135</name>
</gene>
<dbReference type="PANTHER" id="PTHR33677:SF5">
    <property type="entry name" value="TRANSCRIPTIONAL REPRESSOR FRMR"/>
    <property type="match status" value="1"/>
</dbReference>
<organism evidence="3 4">
    <name type="scientific">Kushneria avicenniae</name>
    <dbReference type="NCBI Taxonomy" id="402385"/>
    <lineage>
        <taxon>Bacteria</taxon>
        <taxon>Pseudomonadati</taxon>
        <taxon>Pseudomonadota</taxon>
        <taxon>Gammaproteobacteria</taxon>
        <taxon>Oceanospirillales</taxon>
        <taxon>Halomonadaceae</taxon>
        <taxon>Kushneria</taxon>
    </lineage>
</organism>
<evidence type="ECO:0000256" key="2">
    <source>
        <dbReference type="SAM" id="MobiDB-lite"/>
    </source>
</evidence>
<feature type="region of interest" description="Disordered" evidence="2">
    <location>
        <begin position="68"/>
        <end position="91"/>
    </location>
</feature>
<dbReference type="OrthoDB" id="9806052at2"/>
<evidence type="ECO:0000313" key="3">
    <source>
        <dbReference type="EMBL" id="SFC33729.1"/>
    </source>
</evidence>
<comment type="similarity">
    <text evidence="1">Belongs to the FrmR/RcnR family.</text>
</comment>
<proteinExistence type="inferred from homology"/>
<evidence type="ECO:0000256" key="1">
    <source>
        <dbReference type="ARBA" id="ARBA00005260"/>
    </source>
</evidence>
<dbReference type="Gene3D" id="1.20.58.1000">
    <property type="entry name" value="Metal-sensitive repressor, helix protomer"/>
    <property type="match status" value="1"/>
</dbReference>
<dbReference type="Proteomes" id="UP000199046">
    <property type="component" value="Unassembled WGS sequence"/>
</dbReference>
<evidence type="ECO:0000313" key="4">
    <source>
        <dbReference type="Proteomes" id="UP000199046"/>
    </source>
</evidence>
<dbReference type="Pfam" id="PF02583">
    <property type="entry name" value="Trns_repr_metal"/>
    <property type="match status" value="1"/>
</dbReference>
<dbReference type="AlphaFoldDB" id="A0A1I1IBH4"/>
<keyword evidence="3" id="KW-0238">DNA-binding</keyword>
<dbReference type="InterPro" id="IPR038390">
    <property type="entry name" value="Metal_Tscrpt_repr_sf"/>
</dbReference>
<accession>A0A1I1IBH4</accession>
<dbReference type="PANTHER" id="PTHR33677">
    <property type="entry name" value="TRANSCRIPTIONAL REPRESSOR FRMR-RELATED"/>
    <property type="match status" value="1"/>
</dbReference>
<dbReference type="GO" id="GO:0003677">
    <property type="term" value="F:DNA binding"/>
    <property type="evidence" value="ECO:0007669"/>
    <property type="project" value="UniProtKB-KW"/>
</dbReference>
<dbReference type="InterPro" id="IPR003735">
    <property type="entry name" value="Metal_Tscrpt_repr"/>
</dbReference>
<keyword evidence="4" id="KW-1185">Reference proteome</keyword>
<dbReference type="GO" id="GO:0045892">
    <property type="term" value="P:negative regulation of DNA-templated transcription"/>
    <property type="evidence" value="ECO:0007669"/>
    <property type="project" value="UniProtKB-ARBA"/>
</dbReference>
<dbReference type="CDD" id="cd10153">
    <property type="entry name" value="RcnR-FrmR-like_DUF156"/>
    <property type="match status" value="1"/>
</dbReference>